<dbReference type="AlphaFoldDB" id="A0AAN7Z9Z8"/>
<keyword evidence="2" id="KW-1185">Reference proteome</keyword>
<reference evidence="1 2" key="1">
    <citation type="submission" date="2023-10" db="EMBL/GenBank/DDBJ databases">
        <title>Draft genome sequence of Xylaria bambusicola isolate GMP-LS, the root and basal stem rot pathogen of sugarcane in Indonesia.</title>
        <authorList>
            <person name="Selvaraj P."/>
            <person name="Muralishankar V."/>
            <person name="Muruganantham S."/>
            <person name="Sp S."/>
            <person name="Haryani S."/>
            <person name="Lau K.J.X."/>
            <person name="Naqvi N.I."/>
        </authorList>
    </citation>
    <scope>NUCLEOTIDE SEQUENCE [LARGE SCALE GENOMIC DNA]</scope>
    <source>
        <strain evidence="1">GMP-LS</strain>
    </source>
</reference>
<evidence type="ECO:0000313" key="1">
    <source>
        <dbReference type="EMBL" id="KAK5630981.1"/>
    </source>
</evidence>
<sequence>METYIVWNNSPPDTVRGEVRQSDSIQQNRHLDLPHQTHLDSRDLKLIQQRNCGDFILVEFKDSLIEEDERRGRMLRALTKLAKKASTHCNR</sequence>
<evidence type="ECO:0000313" key="2">
    <source>
        <dbReference type="Proteomes" id="UP001305414"/>
    </source>
</evidence>
<gene>
    <name evidence="1" type="ORF">RRF57_006696</name>
</gene>
<name>A0AAN7Z9Z8_9PEZI</name>
<dbReference type="Proteomes" id="UP001305414">
    <property type="component" value="Unassembled WGS sequence"/>
</dbReference>
<protein>
    <submittedName>
        <fullName evidence="1">Uncharacterized protein</fullName>
    </submittedName>
</protein>
<accession>A0AAN7Z9Z8</accession>
<comment type="caution">
    <text evidence="1">The sequence shown here is derived from an EMBL/GenBank/DDBJ whole genome shotgun (WGS) entry which is preliminary data.</text>
</comment>
<dbReference type="EMBL" id="JAWHQM010000018">
    <property type="protein sequence ID" value="KAK5630981.1"/>
    <property type="molecule type" value="Genomic_DNA"/>
</dbReference>
<proteinExistence type="predicted"/>
<organism evidence="1 2">
    <name type="scientific">Xylaria bambusicola</name>
    <dbReference type="NCBI Taxonomy" id="326684"/>
    <lineage>
        <taxon>Eukaryota</taxon>
        <taxon>Fungi</taxon>
        <taxon>Dikarya</taxon>
        <taxon>Ascomycota</taxon>
        <taxon>Pezizomycotina</taxon>
        <taxon>Sordariomycetes</taxon>
        <taxon>Xylariomycetidae</taxon>
        <taxon>Xylariales</taxon>
        <taxon>Xylariaceae</taxon>
        <taxon>Xylaria</taxon>
    </lineage>
</organism>